<evidence type="ECO:0000313" key="11">
    <source>
        <dbReference type="Proteomes" id="UP000094020"/>
    </source>
</evidence>
<dbReference type="Gene3D" id="6.10.330.20">
    <property type="match status" value="1"/>
</dbReference>
<dbReference type="EMBL" id="CP144526">
    <property type="protein sequence ID" value="WWC72028.1"/>
    <property type="molecule type" value="Genomic_DNA"/>
</dbReference>
<evidence type="ECO:0000256" key="7">
    <source>
        <dbReference type="ARBA" id="ARBA00035399"/>
    </source>
</evidence>
<evidence type="ECO:0000256" key="4">
    <source>
        <dbReference type="ARBA" id="ARBA00023128"/>
    </source>
</evidence>
<keyword evidence="3" id="KW-0689">Ribosomal protein</keyword>
<evidence type="ECO:0000256" key="8">
    <source>
        <dbReference type="SAM" id="MobiDB-lite"/>
    </source>
</evidence>
<dbReference type="GeneID" id="30173179"/>
<keyword evidence="4" id="KW-0496">Mitochondrion</keyword>
<feature type="region of interest" description="Disordered" evidence="8">
    <location>
        <begin position="303"/>
        <end position="365"/>
    </location>
</feature>
<dbReference type="KEGG" id="kpin:30173179"/>
<feature type="region of interest" description="Disordered" evidence="8">
    <location>
        <begin position="19"/>
        <end position="84"/>
    </location>
</feature>
<evidence type="ECO:0000256" key="5">
    <source>
        <dbReference type="ARBA" id="ARBA00023274"/>
    </source>
</evidence>
<evidence type="ECO:0000313" key="9">
    <source>
        <dbReference type="EMBL" id="OCF49123.1"/>
    </source>
</evidence>
<reference evidence="9" key="3">
    <citation type="submission" date="2016-07" db="EMBL/GenBank/DDBJ databases">
        <title>Evolution of pathogenesis and genome organization in the Tremellales.</title>
        <authorList>
            <person name="Cuomo C."/>
            <person name="Litvintseva A."/>
            <person name="Heitman J."/>
            <person name="Chen Y."/>
            <person name="Sun S."/>
            <person name="Springer D."/>
            <person name="Dromer F."/>
            <person name="Young S."/>
            <person name="Zeng Q."/>
            <person name="Chapman S."/>
            <person name="Gujja S."/>
            <person name="Saif S."/>
            <person name="Birren B."/>
        </authorList>
    </citation>
    <scope>NUCLEOTIDE SEQUENCE</scope>
    <source>
        <strain evidence="9">CBS 10737</strain>
    </source>
</reference>
<evidence type="ECO:0000256" key="6">
    <source>
        <dbReference type="ARBA" id="ARBA00035289"/>
    </source>
</evidence>
<dbReference type="RefSeq" id="XP_019010342.1">
    <property type="nucleotide sequence ID" value="XM_019156540.1"/>
</dbReference>
<dbReference type="GO" id="GO:0003735">
    <property type="term" value="F:structural constituent of ribosome"/>
    <property type="evidence" value="ECO:0007669"/>
    <property type="project" value="InterPro"/>
</dbReference>
<gene>
    <name evidence="9" type="ORF">I206_04810</name>
    <name evidence="10" type="ORF">I206_105987</name>
</gene>
<dbReference type="EMBL" id="KI894012">
    <property type="protein sequence ID" value="OCF49123.1"/>
    <property type="molecule type" value="Genomic_DNA"/>
</dbReference>
<feature type="compositionally biased region" description="Polar residues" evidence="8">
    <location>
        <begin position="27"/>
        <end position="44"/>
    </location>
</feature>
<dbReference type="GO" id="GO:0032543">
    <property type="term" value="P:mitochondrial translation"/>
    <property type="evidence" value="ECO:0007669"/>
    <property type="project" value="TreeGrafter"/>
</dbReference>
<evidence type="ECO:0000256" key="2">
    <source>
        <dbReference type="ARBA" id="ARBA00009254"/>
    </source>
</evidence>
<evidence type="ECO:0000256" key="1">
    <source>
        <dbReference type="ARBA" id="ARBA00004173"/>
    </source>
</evidence>
<sequence>MSRLPRLTRYVLPRYLHTEGRQIDHQGPTTISPQQELNNNSSSKLKVKFELPPTSSSSVDNLEIPSQSSSLLSSNSNLIQSSRPKYNEKGFPIIRRPARKISISLPNGDPEPNSYPPSKEYFETLDFKKTKKHPLWEFFHLPTHARARIPTNQNKPTGEMGSLEPLVRDDANLHSGRSWTAAELRQKSFQDLHILWYVLLKERNVLATQKEERRRLNIGHRVDGELVTRRAFRCRKTMARIKYVLNERRLGLIAAAGPKFNIEPVHVPWSASGSTDPAGATLAIRGESPIPLHILQSKPLTKKLVGSDSPGAESGSFTEEPIVEQEQVAKEEVESRDEGFGGGKEAETFDEQVKITDDGKVEKKD</sequence>
<evidence type="ECO:0000256" key="3">
    <source>
        <dbReference type="ARBA" id="ARBA00022980"/>
    </source>
</evidence>
<reference evidence="9" key="1">
    <citation type="submission" date="2013-07" db="EMBL/GenBank/DDBJ databases">
        <title>The Genome Sequence of Cryptococcus pinus CBS10737.</title>
        <authorList>
            <consortium name="The Broad Institute Genome Sequencing Platform"/>
            <person name="Cuomo C."/>
            <person name="Litvintseva A."/>
            <person name="Chen Y."/>
            <person name="Heitman J."/>
            <person name="Sun S."/>
            <person name="Springer D."/>
            <person name="Dromer F."/>
            <person name="Young S.K."/>
            <person name="Zeng Q."/>
            <person name="Gargeya S."/>
            <person name="Fitzgerald M."/>
            <person name="Abouelleil A."/>
            <person name="Alvarado L."/>
            <person name="Berlin A.M."/>
            <person name="Chapman S.B."/>
            <person name="Dewar J."/>
            <person name="Goldberg J."/>
            <person name="Griggs A."/>
            <person name="Gujja S."/>
            <person name="Hansen M."/>
            <person name="Howarth C."/>
            <person name="Imamovic A."/>
            <person name="Larimer J."/>
            <person name="McCowan C."/>
            <person name="Murphy C."/>
            <person name="Pearson M."/>
            <person name="Priest M."/>
            <person name="Roberts A."/>
            <person name="Saif S."/>
            <person name="Shea T."/>
            <person name="Sykes S."/>
            <person name="Wortman J."/>
            <person name="Nusbaum C."/>
            <person name="Birren B."/>
        </authorList>
    </citation>
    <scope>NUCLEOTIDE SEQUENCE [LARGE SCALE GENOMIC DNA]</scope>
    <source>
        <strain evidence="9">CBS 10737</strain>
    </source>
</reference>
<dbReference type="GO" id="GO:0005762">
    <property type="term" value="C:mitochondrial large ribosomal subunit"/>
    <property type="evidence" value="ECO:0007669"/>
    <property type="project" value="TreeGrafter"/>
</dbReference>
<dbReference type="STRING" id="1296096.A0A1B9I0Q1"/>
<feature type="compositionally biased region" description="Low complexity" evidence="8">
    <location>
        <begin position="66"/>
        <end position="82"/>
    </location>
</feature>
<keyword evidence="5" id="KW-0687">Ribonucleoprotein</keyword>
<reference evidence="10" key="4">
    <citation type="submission" date="2024-02" db="EMBL/GenBank/DDBJ databases">
        <title>Comparative genomics of Cryptococcus and Kwoniella reveals pathogenesis evolution and contrasting modes of karyotype evolution via chromosome fusion or intercentromeric recombination.</title>
        <authorList>
            <person name="Coelho M.A."/>
            <person name="David-Palma M."/>
            <person name="Shea T."/>
            <person name="Bowers K."/>
            <person name="McGinley-Smith S."/>
            <person name="Mohammad A.W."/>
            <person name="Gnirke A."/>
            <person name="Yurkov A.M."/>
            <person name="Nowrousian M."/>
            <person name="Sun S."/>
            <person name="Cuomo C.A."/>
            <person name="Heitman J."/>
        </authorList>
    </citation>
    <scope>NUCLEOTIDE SEQUENCE</scope>
    <source>
        <strain evidence="10">CBS 10737</strain>
    </source>
</reference>
<dbReference type="OrthoDB" id="270763at2759"/>
<comment type="subcellular location">
    <subcellularLocation>
        <location evidence="1">Mitochondrion</location>
    </subcellularLocation>
</comment>
<protein>
    <recommendedName>
        <fullName evidence="6">Large ribosomal subunit protein uL29m</fullName>
    </recommendedName>
    <alternativeName>
        <fullName evidence="7">54S ribosomal protein L4, mitochondrial</fullName>
    </alternativeName>
</protein>
<dbReference type="Pfam" id="PF06984">
    <property type="entry name" value="MRP-L47"/>
    <property type="match status" value="1"/>
</dbReference>
<dbReference type="InterPro" id="IPR010729">
    <property type="entry name" value="Ribosomal_uL29_mit"/>
</dbReference>
<dbReference type="PANTHER" id="PTHR21183:SF18">
    <property type="entry name" value="LARGE RIBOSOMAL SUBUNIT PROTEIN UL29M"/>
    <property type="match status" value="1"/>
</dbReference>
<evidence type="ECO:0000313" key="10">
    <source>
        <dbReference type="EMBL" id="WWC72028.1"/>
    </source>
</evidence>
<reference evidence="10" key="2">
    <citation type="submission" date="2013-07" db="EMBL/GenBank/DDBJ databases">
        <authorList>
            <consortium name="The Broad Institute Genome Sequencing Platform"/>
            <person name="Cuomo C."/>
            <person name="Litvintseva A."/>
            <person name="Chen Y."/>
            <person name="Heitman J."/>
            <person name="Sun S."/>
            <person name="Springer D."/>
            <person name="Dromer F."/>
            <person name="Young S.K."/>
            <person name="Zeng Q."/>
            <person name="Gargeya S."/>
            <person name="Fitzgerald M."/>
            <person name="Abouelleil A."/>
            <person name="Alvarado L."/>
            <person name="Berlin A.M."/>
            <person name="Chapman S.B."/>
            <person name="Dewar J."/>
            <person name="Goldberg J."/>
            <person name="Griggs A."/>
            <person name="Gujja S."/>
            <person name="Hansen M."/>
            <person name="Howarth C."/>
            <person name="Imamovic A."/>
            <person name="Larimer J."/>
            <person name="McCowan C."/>
            <person name="Murphy C."/>
            <person name="Pearson M."/>
            <person name="Priest M."/>
            <person name="Roberts A."/>
            <person name="Saif S."/>
            <person name="Shea T."/>
            <person name="Sykes S."/>
            <person name="Wortman J."/>
            <person name="Nusbaum C."/>
            <person name="Birren B."/>
        </authorList>
    </citation>
    <scope>NUCLEOTIDE SEQUENCE</scope>
    <source>
        <strain evidence="10">CBS 10737</strain>
    </source>
</reference>
<feature type="compositionally biased region" description="Basic and acidic residues" evidence="8">
    <location>
        <begin position="327"/>
        <end position="365"/>
    </location>
</feature>
<name>A0A1B9I0Q1_9TREE</name>
<dbReference type="PANTHER" id="PTHR21183">
    <property type="entry name" value="RIBOSOMAL PROTEIN L47, MITOCHONDRIAL-RELATED"/>
    <property type="match status" value="1"/>
</dbReference>
<comment type="similarity">
    <text evidence="2">Belongs to the universal ribosomal protein uL29 family.</text>
</comment>
<dbReference type="Proteomes" id="UP000094020">
    <property type="component" value="Chromosome 8"/>
</dbReference>
<keyword evidence="11" id="KW-1185">Reference proteome</keyword>
<proteinExistence type="inferred from homology"/>
<dbReference type="InterPro" id="IPR038340">
    <property type="entry name" value="MRP-L47_sf"/>
</dbReference>
<dbReference type="AlphaFoldDB" id="A0A1B9I0Q1"/>
<organism evidence="9">
    <name type="scientific">Kwoniella pini CBS 10737</name>
    <dbReference type="NCBI Taxonomy" id="1296096"/>
    <lineage>
        <taxon>Eukaryota</taxon>
        <taxon>Fungi</taxon>
        <taxon>Dikarya</taxon>
        <taxon>Basidiomycota</taxon>
        <taxon>Agaricomycotina</taxon>
        <taxon>Tremellomycetes</taxon>
        <taxon>Tremellales</taxon>
        <taxon>Cryptococcaceae</taxon>
        <taxon>Kwoniella</taxon>
    </lineage>
</organism>
<accession>A0A1B9I0Q1</accession>